<dbReference type="PRINTS" id="PR00420">
    <property type="entry name" value="RNGMNOXGNASE"/>
</dbReference>
<feature type="transmembrane region" description="Helical" evidence="6">
    <location>
        <begin position="768"/>
        <end position="786"/>
    </location>
</feature>
<dbReference type="PANTHER" id="PTHR47356:SF2">
    <property type="entry name" value="FAD-BINDING DOMAIN-CONTAINING PROTEIN-RELATED"/>
    <property type="match status" value="1"/>
</dbReference>
<dbReference type="GO" id="GO:0071949">
    <property type="term" value="F:FAD binding"/>
    <property type="evidence" value="ECO:0007669"/>
    <property type="project" value="InterPro"/>
</dbReference>
<feature type="transmembrane region" description="Helical" evidence="6">
    <location>
        <begin position="607"/>
        <end position="630"/>
    </location>
</feature>
<dbReference type="InterPro" id="IPR036188">
    <property type="entry name" value="FAD/NAD-bd_sf"/>
</dbReference>
<feature type="transmembrane region" description="Helical" evidence="6">
    <location>
        <begin position="579"/>
        <end position="595"/>
    </location>
</feature>
<dbReference type="RefSeq" id="XP_030976782.1">
    <property type="nucleotide sequence ID" value="XM_031131297.1"/>
</dbReference>
<evidence type="ECO:0000313" key="8">
    <source>
        <dbReference type="Proteomes" id="UP000515153"/>
    </source>
</evidence>
<evidence type="ECO:0000256" key="6">
    <source>
        <dbReference type="SAM" id="Phobius"/>
    </source>
</evidence>
<dbReference type="InterPro" id="IPR002938">
    <property type="entry name" value="FAD-bd"/>
</dbReference>
<keyword evidence="4" id="KW-0274">FAD</keyword>
<feature type="transmembrane region" description="Helical" evidence="6">
    <location>
        <begin position="798"/>
        <end position="823"/>
    </location>
</feature>
<dbReference type="GO" id="GO:0004497">
    <property type="term" value="F:monooxygenase activity"/>
    <property type="evidence" value="ECO:0007669"/>
    <property type="project" value="InterPro"/>
</dbReference>
<dbReference type="Proteomes" id="UP000515153">
    <property type="component" value="Chromosome VI"/>
</dbReference>
<protein>
    <recommendedName>
        <fullName evidence="7">FAD-binding domain-containing protein</fullName>
    </recommendedName>
</protein>
<dbReference type="SUPFAM" id="SSF51905">
    <property type="entry name" value="FAD/NAD(P)-binding domain"/>
    <property type="match status" value="1"/>
</dbReference>
<feature type="transmembrane region" description="Helical" evidence="6">
    <location>
        <begin position="701"/>
        <end position="721"/>
    </location>
</feature>
<accession>A0A6P8APF4</accession>
<comment type="similarity">
    <text evidence="2">Belongs to the paxM FAD-dependent monooxygenase family.</text>
</comment>
<keyword evidence="6" id="KW-0812">Transmembrane</keyword>
<gene>
    <name evidence="9" type="ORF">PgNI_11328</name>
</gene>
<keyword evidence="6" id="KW-1133">Transmembrane helix</keyword>
<dbReference type="Pfam" id="PF01494">
    <property type="entry name" value="FAD_binding_3"/>
    <property type="match status" value="1"/>
</dbReference>
<keyword evidence="3" id="KW-0285">Flavoprotein</keyword>
<comment type="cofactor">
    <cofactor evidence="1">
        <name>FAD</name>
        <dbReference type="ChEBI" id="CHEBI:57692"/>
    </cofactor>
</comment>
<name>A0A6P8APF4_PYRGI</name>
<sequence>MATDPAPSKNFKAVIVGGSVVGLALANIFEQLGIDYVVLEAYGAWAPQVGASIGMLPHGTRILDQIGVRDMWEEGVPPASSLGMAMIGGKHLFNHDGSDVHSSERFGAPITFADRQKLLHSLYTRLRNKDKLFLNKRAVKVTMSETSATVETKDGSKYHGDIVIGADGIKSSVRQEMWRIAAEKSPGYFPGNDPMKQLSIEYTCLFGISKPHKSVQPGDATYVAGQGHSYLIIGGPNSRVYYFLFDKLPEKLSGDKTPKYSDEDARALAKKYRDDVLLLNCTFGELVDGQTSMVMTALHEHVYEKWHYGRIITIGDSCHKLNPISGQGGNSGLESAAALANALAPALDGLKGSSRLSEAEIEAVFRETQTVREKRAEFLKQDAKKQQAFNAPGSSFGLLITRLVSPLLSTEDTIENTALGCIDGVRVQRLPVPFRRRFLPFIDELPAKPIKSLRLPRLVVALIMAALVRMAGHGIVQIDGLPNTFLGQPFRTTFTSNPVVDKILLMVTKIFASGLSSPIPEQYLQMVYFLPVLAPVVLIWAVEANRRGHQHNILHMGALLTWPTIFALAYQLFTVARISPIYFLIAIFIGRNPRFHRPTSRIVDPDLAKTILPATILGFVVPTALMLTPLRSRPSLWLDLTTIWQISPLIPAPLAAGMAHALRSYRSATTRAKAAGEDAQSRTAANYELYHNKDLPHLMRAYGTMFALTAALHVAVLTRIATSWSGPAPLSLAKTFFDVPLPWGPEGSAWHQGKSAIEVAFVLFKWDLLMLATTLLVWCLWTVLEVRRMGYVTTREACRVALAVPAALALVGPGAMYAGTWYWREKTIAGISKMEKGVEKKNR</sequence>
<dbReference type="KEGG" id="pgri:PgNI_11328"/>
<dbReference type="PANTHER" id="PTHR47356">
    <property type="entry name" value="FAD-DEPENDENT MONOOXYGENASE ASQG-RELATED"/>
    <property type="match status" value="1"/>
</dbReference>
<evidence type="ECO:0000256" key="5">
    <source>
        <dbReference type="ARBA" id="ARBA00023002"/>
    </source>
</evidence>
<feature type="transmembrane region" description="Helical" evidence="6">
    <location>
        <begin position="642"/>
        <end position="662"/>
    </location>
</feature>
<evidence type="ECO:0000256" key="1">
    <source>
        <dbReference type="ARBA" id="ARBA00001974"/>
    </source>
</evidence>
<feature type="domain" description="FAD-binding" evidence="7">
    <location>
        <begin position="12"/>
        <end position="372"/>
    </location>
</feature>
<dbReference type="InterPro" id="IPR050562">
    <property type="entry name" value="FAD_mOase_fung"/>
</dbReference>
<reference evidence="8 9" key="1">
    <citation type="journal article" date="2019" name="Mol. Biol. Evol.">
        <title>Blast fungal genomes show frequent chromosomal changes, gene gains and losses, and effector gene turnover.</title>
        <authorList>
            <person name="Gomez Luciano L.B."/>
            <person name="Jason Tsai I."/>
            <person name="Chuma I."/>
            <person name="Tosa Y."/>
            <person name="Chen Y.H."/>
            <person name="Li J.Y."/>
            <person name="Li M.Y."/>
            <person name="Jade Lu M.Y."/>
            <person name="Nakayashiki H."/>
            <person name="Li W.H."/>
        </authorList>
    </citation>
    <scope>NUCLEOTIDE SEQUENCE [LARGE SCALE GENOMIC DNA]</scope>
    <source>
        <strain evidence="8 9">NI907</strain>
    </source>
</reference>
<dbReference type="Gene3D" id="3.50.50.60">
    <property type="entry name" value="FAD/NAD(P)-binding domain"/>
    <property type="match status" value="1"/>
</dbReference>
<organism evidence="8 9">
    <name type="scientific">Pyricularia grisea</name>
    <name type="common">Crabgrass-specific blast fungus</name>
    <name type="synonym">Magnaporthe grisea</name>
    <dbReference type="NCBI Taxonomy" id="148305"/>
    <lineage>
        <taxon>Eukaryota</taxon>
        <taxon>Fungi</taxon>
        <taxon>Dikarya</taxon>
        <taxon>Ascomycota</taxon>
        <taxon>Pezizomycotina</taxon>
        <taxon>Sordariomycetes</taxon>
        <taxon>Sordariomycetidae</taxon>
        <taxon>Magnaporthales</taxon>
        <taxon>Pyriculariaceae</taxon>
        <taxon>Pyricularia</taxon>
    </lineage>
</organism>
<evidence type="ECO:0000256" key="3">
    <source>
        <dbReference type="ARBA" id="ARBA00022630"/>
    </source>
</evidence>
<keyword evidence="8" id="KW-1185">Reference proteome</keyword>
<evidence type="ECO:0000256" key="2">
    <source>
        <dbReference type="ARBA" id="ARBA00007992"/>
    </source>
</evidence>
<dbReference type="AlphaFoldDB" id="A0A6P8APF4"/>
<keyword evidence="6" id="KW-0472">Membrane</keyword>
<keyword evidence="5" id="KW-0560">Oxidoreductase</keyword>
<proteinExistence type="inferred from homology"/>
<evidence type="ECO:0000259" key="7">
    <source>
        <dbReference type="Pfam" id="PF01494"/>
    </source>
</evidence>
<evidence type="ECO:0000256" key="4">
    <source>
        <dbReference type="ARBA" id="ARBA00022827"/>
    </source>
</evidence>
<reference evidence="9" key="3">
    <citation type="submission" date="2025-08" db="UniProtKB">
        <authorList>
            <consortium name="RefSeq"/>
        </authorList>
    </citation>
    <scope>IDENTIFICATION</scope>
    <source>
        <strain evidence="9">NI907</strain>
    </source>
</reference>
<evidence type="ECO:0000313" key="9">
    <source>
        <dbReference type="RefSeq" id="XP_030976782.1"/>
    </source>
</evidence>
<reference evidence="9" key="2">
    <citation type="submission" date="2019-10" db="EMBL/GenBank/DDBJ databases">
        <authorList>
            <consortium name="NCBI Genome Project"/>
        </authorList>
    </citation>
    <scope>NUCLEOTIDE SEQUENCE</scope>
    <source>
        <strain evidence="9">NI907</strain>
    </source>
</reference>
<dbReference type="GeneID" id="41966202"/>